<dbReference type="Pfam" id="PF00300">
    <property type="entry name" value="His_Phos_1"/>
    <property type="match status" value="1"/>
</dbReference>
<accession>A0A1D6FHA5</accession>
<gene>
    <name evidence="1" type="ORF">ZEAMMB73_Zm00001d009020</name>
</gene>
<dbReference type="FunCoup" id="A0A1D6FHA5">
    <property type="interactions" value="193"/>
</dbReference>
<name>A0A1D6FHA5_MAIZE</name>
<dbReference type="eggNOG" id="KOG0235">
    <property type="taxonomic scope" value="Eukaryota"/>
</dbReference>
<protein>
    <submittedName>
        <fullName evidence="1">Putative 2-carboxy-D-arabinitol-1-phosphatase</fullName>
    </submittedName>
</protein>
<dbReference type="PaxDb" id="4577-GRMZM2G114550_P01"/>
<sequence length="189" mass="21581">MQFFSTCDISGMFSENILTGQPFDLCTRIQEYLLIPLQRRVECYRFSMFRTEQSLLPLPDNEAPVTGAAYSFTGATASLTNRILTSSKKITLVRHGLSSWNAESNVQATAEIIWKNKDEALVFLDSLKEAHLFFLEGMTNADAKKQYPELYTKWREDPANFHVNGIYPIRKLWGMIARQTCEQILLTPG</sequence>
<reference evidence="1" key="1">
    <citation type="submission" date="2015-12" db="EMBL/GenBank/DDBJ databases">
        <title>Update maize B73 reference genome by single molecule sequencing technologies.</title>
        <authorList>
            <consortium name="Maize Genome Sequencing Project"/>
            <person name="Ware D."/>
        </authorList>
    </citation>
    <scope>NUCLEOTIDE SEQUENCE</scope>
    <source>
        <tissue evidence="1">Seedling</tissue>
    </source>
</reference>
<evidence type="ECO:0000313" key="1">
    <source>
        <dbReference type="EMBL" id="AQK91211.1"/>
    </source>
</evidence>
<dbReference type="SMR" id="A0A1D6FHA5"/>
<dbReference type="SUPFAM" id="SSF53254">
    <property type="entry name" value="Phosphoglycerate mutase-like"/>
    <property type="match status" value="1"/>
</dbReference>
<dbReference type="InterPro" id="IPR029033">
    <property type="entry name" value="His_PPase_superfam"/>
</dbReference>
<proteinExistence type="predicted"/>
<dbReference type="STRING" id="4577.A0A1D6FHA5"/>
<dbReference type="AlphaFoldDB" id="A0A1D6FHA5"/>
<dbReference type="InterPro" id="IPR013078">
    <property type="entry name" value="His_Pase_superF_clade-1"/>
</dbReference>
<dbReference type="InParanoid" id="A0A1D6FHA5"/>
<dbReference type="Gene3D" id="3.40.50.1240">
    <property type="entry name" value="Phosphoglycerate mutase-like"/>
    <property type="match status" value="1"/>
</dbReference>
<dbReference type="EMBL" id="CM000784">
    <property type="protein sequence ID" value="AQK91211.1"/>
    <property type="molecule type" value="Genomic_DNA"/>
</dbReference>
<organism evidence="1">
    <name type="scientific">Zea mays</name>
    <name type="common">Maize</name>
    <dbReference type="NCBI Taxonomy" id="4577"/>
    <lineage>
        <taxon>Eukaryota</taxon>
        <taxon>Viridiplantae</taxon>
        <taxon>Streptophyta</taxon>
        <taxon>Embryophyta</taxon>
        <taxon>Tracheophyta</taxon>
        <taxon>Spermatophyta</taxon>
        <taxon>Magnoliopsida</taxon>
        <taxon>Liliopsida</taxon>
        <taxon>Poales</taxon>
        <taxon>Poaceae</taxon>
        <taxon>PACMAD clade</taxon>
        <taxon>Panicoideae</taxon>
        <taxon>Andropogonodae</taxon>
        <taxon>Andropogoneae</taxon>
        <taxon>Tripsacinae</taxon>
        <taxon>Zea</taxon>
    </lineage>
</organism>